<protein>
    <submittedName>
        <fullName evidence="4">Phosphate ABC transporter substrate-binding protein</fullName>
    </submittedName>
</protein>
<organism evidence="4 5">
    <name type="scientific">Streptococcus constellatus</name>
    <dbReference type="NCBI Taxonomy" id="76860"/>
    <lineage>
        <taxon>Bacteria</taxon>
        <taxon>Bacillati</taxon>
        <taxon>Bacillota</taxon>
        <taxon>Bacilli</taxon>
        <taxon>Lactobacillales</taxon>
        <taxon>Streptococcaceae</taxon>
        <taxon>Streptococcus</taxon>
        <taxon>Streptococcus anginosus group</taxon>
    </lineage>
</organism>
<dbReference type="eggNOG" id="COG3689">
    <property type="taxonomic scope" value="Bacteria"/>
</dbReference>
<comment type="caution">
    <text evidence="4">The sequence shown here is derived from an EMBL/GenBank/DDBJ whole genome shotgun (WGS) entry which is preliminary data.</text>
</comment>
<dbReference type="PANTHER" id="PTHR40047">
    <property type="entry name" value="UPF0703 PROTEIN YCGQ"/>
    <property type="match status" value="1"/>
</dbReference>
<dbReference type="EMBL" id="JWIY01000001">
    <property type="protein sequence ID" value="KIC78780.1"/>
    <property type="molecule type" value="Genomic_DNA"/>
</dbReference>
<feature type="transmembrane region" description="Helical" evidence="1">
    <location>
        <begin position="66"/>
        <end position="86"/>
    </location>
</feature>
<feature type="transmembrane region" description="Helical" evidence="1">
    <location>
        <begin position="33"/>
        <end position="54"/>
    </location>
</feature>
<dbReference type="AlphaFoldDB" id="A0A0C1K6T7"/>
<sequence length="271" mass="31033">MIRFLILAGYFEITMYLQLSGKLNQYINMHFSYLAYISMVLSFVLAIVQLIVWMKKMKVHSHLTSRSAKFASIAFLVVPLIVALFFPTVNLDSTTVSAKGYHFPLADGSSKSIQADEGTTNQYLKPDTSTYFTKSAYEKEMRAAAKKYLKKDTISVTNENYMEVMEVLYDYPDEFAGKRLEFTGFVYNDPSDAKSQFLFRFGIIHCIADSGVYGLLTTGNTEHFENNTWIRASGKITIRYHKQLGQSLPMLEIDSFKKVEKPSNPYVYRVF</sequence>
<dbReference type="InterPro" id="IPR052955">
    <property type="entry name" value="UPF0703_membrane_permease"/>
</dbReference>
<evidence type="ECO:0000313" key="4">
    <source>
        <dbReference type="EMBL" id="KIC78780.1"/>
    </source>
</evidence>
<keyword evidence="1" id="KW-1133">Transmembrane helix</keyword>
<dbReference type="InterPro" id="IPR015402">
    <property type="entry name" value="DUF1980"/>
</dbReference>
<proteinExistence type="predicted"/>
<dbReference type="Pfam" id="PF09323">
    <property type="entry name" value="DUF1980"/>
    <property type="match status" value="1"/>
</dbReference>
<dbReference type="OrthoDB" id="9770408at2"/>
<evidence type="ECO:0000256" key="1">
    <source>
        <dbReference type="SAM" id="Phobius"/>
    </source>
</evidence>
<evidence type="ECO:0000313" key="5">
    <source>
        <dbReference type="Proteomes" id="UP000031339"/>
    </source>
</evidence>
<dbReference type="InterPro" id="IPR048493">
    <property type="entry name" value="DUF1980_N"/>
</dbReference>
<evidence type="ECO:0000259" key="3">
    <source>
        <dbReference type="Pfam" id="PF21537"/>
    </source>
</evidence>
<dbReference type="GeneID" id="93847180"/>
<dbReference type="STRING" id="862969.SCI_1121"/>
<feature type="domain" description="DUF1980" evidence="3">
    <location>
        <begin position="131"/>
        <end position="269"/>
    </location>
</feature>
<reference evidence="4 5" key="1">
    <citation type="submission" date="2014-12" db="EMBL/GenBank/DDBJ databases">
        <title>Partial genome sequence of Streptococcus constellatus KCOM 1650 (= ChDC B144).</title>
        <authorList>
            <person name="Kook J.-K."/>
            <person name="Park S.-N."/>
            <person name="Lim Y.K."/>
            <person name="Jo E."/>
        </authorList>
    </citation>
    <scope>NUCLEOTIDE SEQUENCE [LARGE SCALE GENOMIC DNA]</scope>
    <source>
        <strain evidence="4 5">KCOM 1650</strain>
    </source>
</reference>
<name>A0A0C1K6T7_STRCV</name>
<dbReference type="RefSeq" id="WP_006268763.1">
    <property type="nucleotide sequence ID" value="NZ_CP066055.1"/>
</dbReference>
<accession>A0A0C1K6T7</accession>
<dbReference type="NCBIfam" id="TIGR03943">
    <property type="entry name" value="TIGR03943 family putative permease subunit"/>
    <property type="match status" value="1"/>
</dbReference>
<dbReference type="PANTHER" id="PTHR40047:SF1">
    <property type="entry name" value="UPF0703 PROTEIN YCGQ"/>
    <property type="match status" value="1"/>
</dbReference>
<feature type="domain" description="DUF1980" evidence="2">
    <location>
        <begin position="2"/>
        <end position="102"/>
    </location>
</feature>
<dbReference type="Pfam" id="PF21537">
    <property type="entry name" value="DUF1980_C"/>
    <property type="match status" value="1"/>
</dbReference>
<keyword evidence="1" id="KW-0812">Transmembrane</keyword>
<evidence type="ECO:0000259" key="2">
    <source>
        <dbReference type="Pfam" id="PF09323"/>
    </source>
</evidence>
<gene>
    <name evidence="4" type="ORF">RN79_04230</name>
</gene>
<dbReference type="Proteomes" id="UP000031339">
    <property type="component" value="Unassembled WGS sequence"/>
</dbReference>
<dbReference type="InterPro" id="IPR048447">
    <property type="entry name" value="DUF1980_C"/>
</dbReference>
<keyword evidence="1" id="KW-0472">Membrane</keyword>